<protein>
    <submittedName>
        <fullName evidence="1">Uncharacterized protein</fullName>
    </submittedName>
</protein>
<gene>
    <name evidence="1" type="ORF">BVRB_8g190330</name>
</gene>
<evidence type="ECO:0000313" key="2">
    <source>
        <dbReference type="Proteomes" id="UP000035740"/>
    </source>
</evidence>
<organism evidence="1 2">
    <name type="scientific">Beta vulgaris subsp. vulgaris</name>
    <name type="common">Beet</name>
    <dbReference type="NCBI Taxonomy" id="3555"/>
    <lineage>
        <taxon>Eukaryota</taxon>
        <taxon>Viridiplantae</taxon>
        <taxon>Streptophyta</taxon>
        <taxon>Embryophyta</taxon>
        <taxon>Tracheophyta</taxon>
        <taxon>Spermatophyta</taxon>
        <taxon>Magnoliopsida</taxon>
        <taxon>eudicotyledons</taxon>
        <taxon>Gunneridae</taxon>
        <taxon>Pentapetalae</taxon>
        <taxon>Caryophyllales</taxon>
        <taxon>Chenopodiaceae</taxon>
        <taxon>Betoideae</taxon>
        <taxon>Beta</taxon>
    </lineage>
</organism>
<name>A0A0J8BUG0_BETVV</name>
<dbReference type="Gramene" id="KMT03619">
    <property type="protein sequence ID" value="KMT03619"/>
    <property type="gene ID" value="BVRB_8g190330"/>
</dbReference>
<dbReference type="EMBL" id="KQ090169">
    <property type="protein sequence ID" value="KMT03619.1"/>
    <property type="molecule type" value="Genomic_DNA"/>
</dbReference>
<evidence type="ECO:0000313" key="1">
    <source>
        <dbReference type="EMBL" id="KMT03619.1"/>
    </source>
</evidence>
<accession>A0A0J8BUG0</accession>
<reference evidence="1 2" key="1">
    <citation type="journal article" date="2014" name="Nature">
        <title>The genome of the recently domesticated crop plant sugar beet (Beta vulgaris).</title>
        <authorList>
            <person name="Dohm J.C."/>
            <person name="Minoche A.E."/>
            <person name="Holtgrawe D."/>
            <person name="Capella-Gutierrez S."/>
            <person name="Zakrzewski F."/>
            <person name="Tafer H."/>
            <person name="Rupp O."/>
            <person name="Sorensen T.R."/>
            <person name="Stracke R."/>
            <person name="Reinhardt R."/>
            <person name="Goesmann A."/>
            <person name="Kraft T."/>
            <person name="Schulz B."/>
            <person name="Stadler P.F."/>
            <person name="Schmidt T."/>
            <person name="Gabaldon T."/>
            <person name="Lehrach H."/>
            <person name="Weisshaar B."/>
            <person name="Himmelbauer H."/>
        </authorList>
    </citation>
    <scope>NUCLEOTIDE SEQUENCE [LARGE SCALE GENOMIC DNA]</scope>
    <source>
        <tissue evidence="1">Taproot</tissue>
    </source>
</reference>
<sequence length="91" mass="10082">MITTLMMKKIMIEGRGNKLLILCISCRSSSCSSAAAVLPALVQQRLFLGDCSPSTRIAFLSLLWVAKEPVLDEWTRRAQLCAMLYEAVGFN</sequence>
<dbReference type="AlphaFoldDB" id="A0A0J8BUG0"/>
<keyword evidence="2" id="KW-1185">Reference proteome</keyword>
<proteinExistence type="predicted"/>
<dbReference type="Proteomes" id="UP000035740">
    <property type="component" value="Chromosome 8"/>
</dbReference>